<sequence length="211" mass="22772">MKPFLISFLLLLTACASQAMPKNDADLVGQPSTMTSAEARAVSGLDAEYVVLYERLNQVCKLPPERPFGLTPDQMDCVVSRTVSAFGAEAGESGCRAQLEQGTFIGCIVDGTLLTLVAKNAGSADIPWELFWSDQLGAWERLNAVLNENATKHCKSASQSDAAACQDDYVLRLFEIDRTAVAGCPTGWAREDCVSGVATVKLIRSKLPYLF</sequence>
<protein>
    <recommendedName>
        <fullName evidence="4">Lipoprotein</fullName>
    </recommendedName>
</protein>
<dbReference type="Proteomes" id="UP001271769">
    <property type="component" value="Unassembled WGS sequence"/>
</dbReference>
<accession>A0ABU5E1R2</accession>
<evidence type="ECO:0000313" key="2">
    <source>
        <dbReference type="EMBL" id="MDY0873140.1"/>
    </source>
</evidence>
<proteinExistence type="predicted"/>
<keyword evidence="1" id="KW-0732">Signal</keyword>
<feature type="signal peptide" evidence="1">
    <location>
        <begin position="1"/>
        <end position="19"/>
    </location>
</feature>
<organism evidence="2 3">
    <name type="scientific">Dongia rigui</name>
    <dbReference type="NCBI Taxonomy" id="940149"/>
    <lineage>
        <taxon>Bacteria</taxon>
        <taxon>Pseudomonadati</taxon>
        <taxon>Pseudomonadota</taxon>
        <taxon>Alphaproteobacteria</taxon>
        <taxon>Rhodospirillales</taxon>
        <taxon>Dongiaceae</taxon>
        <taxon>Dongia</taxon>
    </lineage>
</organism>
<dbReference type="PROSITE" id="PS51257">
    <property type="entry name" value="PROKAR_LIPOPROTEIN"/>
    <property type="match status" value="1"/>
</dbReference>
<evidence type="ECO:0008006" key="4">
    <source>
        <dbReference type="Google" id="ProtNLM"/>
    </source>
</evidence>
<evidence type="ECO:0000313" key="3">
    <source>
        <dbReference type="Proteomes" id="UP001271769"/>
    </source>
</evidence>
<dbReference type="RefSeq" id="WP_320501605.1">
    <property type="nucleotide sequence ID" value="NZ_JAXCLX010000002.1"/>
</dbReference>
<feature type="chain" id="PRO_5046590499" description="Lipoprotein" evidence="1">
    <location>
        <begin position="20"/>
        <end position="211"/>
    </location>
</feature>
<evidence type="ECO:0000256" key="1">
    <source>
        <dbReference type="SAM" id="SignalP"/>
    </source>
</evidence>
<name>A0ABU5E1R2_9PROT</name>
<gene>
    <name evidence="2" type="ORF">SMD31_14455</name>
</gene>
<keyword evidence="3" id="KW-1185">Reference proteome</keyword>
<comment type="caution">
    <text evidence="2">The sequence shown here is derived from an EMBL/GenBank/DDBJ whole genome shotgun (WGS) entry which is preliminary data.</text>
</comment>
<dbReference type="EMBL" id="JAXCLX010000002">
    <property type="protein sequence ID" value="MDY0873140.1"/>
    <property type="molecule type" value="Genomic_DNA"/>
</dbReference>
<reference evidence="2 3" key="1">
    <citation type="journal article" date="2013" name="Antonie Van Leeuwenhoek">
        <title>Dongia rigui sp. nov., isolated from freshwater of a large wetland in Korea.</title>
        <authorList>
            <person name="Baik K.S."/>
            <person name="Hwang Y.M."/>
            <person name="Choi J.S."/>
            <person name="Kwon J."/>
            <person name="Seong C.N."/>
        </authorList>
    </citation>
    <scope>NUCLEOTIDE SEQUENCE [LARGE SCALE GENOMIC DNA]</scope>
    <source>
        <strain evidence="2 3">04SU4-P</strain>
    </source>
</reference>